<comment type="caution">
    <text evidence="1">The sequence shown here is derived from an EMBL/GenBank/DDBJ whole genome shotgun (WGS) entry which is preliminary data.</text>
</comment>
<name>A0A9N9K4X7_9GLOM</name>
<feature type="non-terminal residue" evidence="1">
    <location>
        <position position="90"/>
    </location>
</feature>
<sequence length="90" mass="10851">MNQFDEYDEFLLDENDNNSLNEMDELYTDILPEDQLDIDNIMDLQYELFNPQLQQNNTINLSNMHNNELIGNRNFDIDEVMNEFDDSFFE</sequence>
<dbReference type="Proteomes" id="UP000789405">
    <property type="component" value="Unassembled WGS sequence"/>
</dbReference>
<keyword evidence="2" id="KW-1185">Reference proteome</keyword>
<evidence type="ECO:0000313" key="2">
    <source>
        <dbReference type="Proteomes" id="UP000789405"/>
    </source>
</evidence>
<reference evidence="1" key="1">
    <citation type="submission" date="2021-06" db="EMBL/GenBank/DDBJ databases">
        <authorList>
            <person name="Kallberg Y."/>
            <person name="Tangrot J."/>
            <person name="Rosling A."/>
        </authorList>
    </citation>
    <scope>NUCLEOTIDE SEQUENCE</scope>
    <source>
        <strain evidence="1">MA453B</strain>
    </source>
</reference>
<dbReference type="EMBL" id="CAJVPY010048293">
    <property type="protein sequence ID" value="CAG8812036.1"/>
    <property type="molecule type" value="Genomic_DNA"/>
</dbReference>
<dbReference type="OrthoDB" id="2444755at2759"/>
<organism evidence="1 2">
    <name type="scientific">Dentiscutata erythropus</name>
    <dbReference type="NCBI Taxonomy" id="1348616"/>
    <lineage>
        <taxon>Eukaryota</taxon>
        <taxon>Fungi</taxon>
        <taxon>Fungi incertae sedis</taxon>
        <taxon>Mucoromycota</taxon>
        <taxon>Glomeromycotina</taxon>
        <taxon>Glomeromycetes</taxon>
        <taxon>Diversisporales</taxon>
        <taxon>Gigasporaceae</taxon>
        <taxon>Dentiscutata</taxon>
    </lineage>
</organism>
<evidence type="ECO:0000313" key="1">
    <source>
        <dbReference type="EMBL" id="CAG8812036.1"/>
    </source>
</evidence>
<proteinExistence type="predicted"/>
<dbReference type="AlphaFoldDB" id="A0A9N9K4X7"/>
<protein>
    <submittedName>
        <fullName evidence="1">8007_t:CDS:1</fullName>
    </submittedName>
</protein>
<gene>
    <name evidence="1" type="ORF">DERYTH_LOCUS25556</name>
</gene>
<accession>A0A9N9K4X7</accession>